<keyword evidence="5 7" id="KW-0472">Membrane</keyword>
<dbReference type="OrthoDB" id="535992at2759"/>
<keyword evidence="3 7" id="KW-0812">Transmembrane</keyword>
<dbReference type="Proteomes" id="UP001152320">
    <property type="component" value="Chromosome 11"/>
</dbReference>
<keyword evidence="6" id="KW-0479">Metal-binding</keyword>
<feature type="transmembrane region" description="Helical" evidence="7">
    <location>
        <begin position="262"/>
        <end position="280"/>
    </location>
</feature>
<feature type="transmembrane region" description="Helical" evidence="7">
    <location>
        <begin position="223"/>
        <end position="242"/>
    </location>
</feature>
<keyword evidence="6" id="KW-0862">Zinc</keyword>
<feature type="binding site" evidence="6">
    <location>
        <position position="264"/>
    </location>
    <ligand>
        <name>Zn(2+)</name>
        <dbReference type="ChEBI" id="CHEBI:29105"/>
    </ligand>
</feature>
<dbReference type="EMBL" id="JAIZAY010000011">
    <property type="protein sequence ID" value="KAJ8032801.1"/>
    <property type="molecule type" value="Genomic_DNA"/>
</dbReference>
<dbReference type="GO" id="GO:0005886">
    <property type="term" value="C:plasma membrane"/>
    <property type="evidence" value="ECO:0007669"/>
    <property type="project" value="TreeGrafter"/>
</dbReference>
<comment type="caution">
    <text evidence="8">The sequence shown here is derived from an EMBL/GenBank/DDBJ whole genome shotgun (WGS) entry which is preliminary data.</text>
</comment>
<evidence type="ECO:0000256" key="6">
    <source>
        <dbReference type="PIRSR" id="PIRSR604254-1"/>
    </source>
</evidence>
<keyword evidence="9" id="KW-1185">Reference proteome</keyword>
<feature type="binding site" evidence="6">
    <location>
        <position position="107"/>
    </location>
    <ligand>
        <name>Zn(2+)</name>
        <dbReference type="ChEBI" id="CHEBI:29105"/>
    </ligand>
</feature>
<organism evidence="8 9">
    <name type="scientific">Holothuria leucospilota</name>
    <name type="common">Black long sea cucumber</name>
    <name type="synonym">Mertensiothuria leucospilota</name>
    <dbReference type="NCBI Taxonomy" id="206669"/>
    <lineage>
        <taxon>Eukaryota</taxon>
        <taxon>Metazoa</taxon>
        <taxon>Echinodermata</taxon>
        <taxon>Eleutherozoa</taxon>
        <taxon>Echinozoa</taxon>
        <taxon>Holothuroidea</taxon>
        <taxon>Aspidochirotacea</taxon>
        <taxon>Aspidochirotida</taxon>
        <taxon>Holothuriidae</taxon>
        <taxon>Holothuria</taxon>
    </lineage>
</organism>
<feature type="transmembrane region" description="Helical" evidence="7">
    <location>
        <begin position="155"/>
        <end position="176"/>
    </location>
</feature>
<evidence type="ECO:0000313" key="8">
    <source>
        <dbReference type="EMBL" id="KAJ8032801.1"/>
    </source>
</evidence>
<evidence type="ECO:0000256" key="4">
    <source>
        <dbReference type="ARBA" id="ARBA00022989"/>
    </source>
</evidence>
<dbReference type="GO" id="GO:0046872">
    <property type="term" value="F:metal ion binding"/>
    <property type="evidence" value="ECO:0007669"/>
    <property type="project" value="UniProtKB-KW"/>
</dbReference>
<feature type="transmembrane region" description="Helical" evidence="7">
    <location>
        <begin position="300"/>
        <end position="318"/>
    </location>
</feature>
<evidence type="ECO:0000256" key="3">
    <source>
        <dbReference type="ARBA" id="ARBA00022692"/>
    </source>
</evidence>
<keyword evidence="8" id="KW-0675">Receptor</keyword>
<proteinExistence type="inferred from homology"/>
<dbReference type="GO" id="GO:0003707">
    <property type="term" value="F:nuclear steroid receptor activity"/>
    <property type="evidence" value="ECO:0007669"/>
    <property type="project" value="TreeGrafter"/>
</dbReference>
<feature type="transmembrane region" description="Helical" evidence="7">
    <location>
        <begin position="188"/>
        <end position="211"/>
    </location>
</feature>
<comment type="subcellular location">
    <subcellularLocation>
        <location evidence="1">Membrane</location>
        <topology evidence="1">Multi-pass membrane protein</topology>
    </subcellularLocation>
</comment>
<evidence type="ECO:0000256" key="7">
    <source>
        <dbReference type="SAM" id="Phobius"/>
    </source>
</evidence>
<evidence type="ECO:0000256" key="2">
    <source>
        <dbReference type="ARBA" id="ARBA00007018"/>
    </source>
</evidence>
<sequence>MGVTKVFPRVPSNTKLADEVPLLFKEPDIYYGYRDNYQPFSYYTSSVFWLHNETLNVWTHLVAVAIMVRMSWLLCSNLDILNDQYAQIFVVYCFGCCTYTLASALAHLYQSKDELTHHTCFYMDYLGVSVYGNATALACYHFASQPQFFQFWHGWFMPTNCLLSILMCFCCGYAKYRYKRPYPKTRKYWQIISSGLGYAQTISPVYHTLIYQLFTEPVLGQDFYLHLLQSALFIPGSLFFAIPYPQKLRPGFFDLVGHSHQLFHVFMSLMTYFQIKALYLNMVERRQVYTTFCDLSFSTTTGYVLLVVVIDLIIVWVLRWKTDQKIKKEAQD</sequence>
<feature type="binding site" evidence="6">
    <location>
        <position position="260"/>
    </location>
    <ligand>
        <name>Zn(2+)</name>
        <dbReference type="ChEBI" id="CHEBI:29105"/>
    </ligand>
</feature>
<protein>
    <submittedName>
        <fullName evidence="8">Membrane progestin receptor alpha</fullName>
    </submittedName>
</protein>
<dbReference type="GO" id="GO:0005496">
    <property type="term" value="F:steroid binding"/>
    <property type="evidence" value="ECO:0007669"/>
    <property type="project" value="TreeGrafter"/>
</dbReference>
<evidence type="ECO:0000256" key="1">
    <source>
        <dbReference type="ARBA" id="ARBA00004141"/>
    </source>
</evidence>
<gene>
    <name evidence="8" type="ORF">HOLleu_22855</name>
</gene>
<feature type="transmembrane region" description="Helical" evidence="7">
    <location>
        <begin position="86"/>
        <end position="109"/>
    </location>
</feature>
<keyword evidence="4 7" id="KW-1133">Transmembrane helix</keyword>
<dbReference type="Pfam" id="PF03006">
    <property type="entry name" value="HlyIII"/>
    <property type="match status" value="1"/>
</dbReference>
<accession>A0A9Q1BU04</accession>
<dbReference type="InterPro" id="IPR004254">
    <property type="entry name" value="AdipoR/HlyIII-related"/>
</dbReference>
<comment type="similarity">
    <text evidence="2">Belongs to the ADIPOR family.</text>
</comment>
<feature type="transmembrane region" description="Helical" evidence="7">
    <location>
        <begin position="121"/>
        <end position="143"/>
    </location>
</feature>
<dbReference type="PANTHER" id="PTHR20855">
    <property type="entry name" value="ADIPOR/PROGESTIN RECEPTOR-RELATED"/>
    <property type="match status" value="1"/>
</dbReference>
<feature type="transmembrane region" description="Helical" evidence="7">
    <location>
        <begin position="55"/>
        <end position="74"/>
    </location>
</feature>
<evidence type="ECO:0000256" key="5">
    <source>
        <dbReference type="ARBA" id="ARBA00023136"/>
    </source>
</evidence>
<dbReference type="AlphaFoldDB" id="A0A9Q1BU04"/>
<dbReference type="PANTHER" id="PTHR20855:SF92">
    <property type="entry name" value="PROGESTIN AND ADIPOQ RECEPTOR FAMILY MEMBER 3-LIKE"/>
    <property type="match status" value="1"/>
</dbReference>
<name>A0A9Q1BU04_HOLLE</name>
<reference evidence="8" key="1">
    <citation type="submission" date="2021-10" db="EMBL/GenBank/DDBJ databases">
        <title>Tropical sea cucumber genome reveals ecological adaptation and Cuvierian tubules defense mechanism.</title>
        <authorList>
            <person name="Chen T."/>
        </authorList>
    </citation>
    <scope>NUCLEOTIDE SEQUENCE</scope>
    <source>
        <strain evidence="8">Nanhai2018</strain>
        <tissue evidence="8">Muscle</tissue>
    </source>
</reference>
<evidence type="ECO:0000313" key="9">
    <source>
        <dbReference type="Proteomes" id="UP001152320"/>
    </source>
</evidence>